<evidence type="ECO:0000313" key="3">
    <source>
        <dbReference type="EMBL" id="CAK9147611.1"/>
    </source>
</evidence>
<evidence type="ECO:0000256" key="1">
    <source>
        <dbReference type="ARBA" id="ARBA00022729"/>
    </source>
</evidence>
<gene>
    <name evidence="3" type="ORF">ILEXP_LOCUS15522</name>
</gene>
<name>A0ABC8RU17_9AQUA</name>
<proteinExistence type="predicted"/>
<reference evidence="3 4" key="1">
    <citation type="submission" date="2024-02" db="EMBL/GenBank/DDBJ databases">
        <authorList>
            <person name="Vignale AGUSTIN F."/>
            <person name="Sosa J E."/>
            <person name="Modenutti C."/>
        </authorList>
    </citation>
    <scope>NUCLEOTIDE SEQUENCE [LARGE SCALE GENOMIC DNA]</scope>
</reference>
<dbReference type="InterPro" id="IPR008502">
    <property type="entry name" value="Prolamin-like"/>
</dbReference>
<dbReference type="EMBL" id="CAUOFW020001707">
    <property type="protein sequence ID" value="CAK9147611.1"/>
    <property type="molecule type" value="Genomic_DNA"/>
</dbReference>
<dbReference type="PANTHER" id="PTHR31181">
    <property type="entry name" value="EGG CELL-SECRETED PROTEIN 1.4"/>
    <property type="match status" value="1"/>
</dbReference>
<dbReference type="PANTHER" id="PTHR31181:SF67">
    <property type="entry name" value="PROLAMIN-LIKE PROTEIN (DUF1278)"/>
    <property type="match status" value="1"/>
</dbReference>
<keyword evidence="4" id="KW-1185">Reference proteome</keyword>
<dbReference type="Pfam" id="PF05617">
    <property type="entry name" value="Prolamin_like"/>
    <property type="match status" value="1"/>
</dbReference>
<feature type="domain" description="Prolamin-like" evidence="2">
    <location>
        <begin position="36"/>
        <end position="91"/>
    </location>
</feature>
<comment type="caution">
    <text evidence="3">The sequence shown here is derived from an EMBL/GenBank/DDBJ whole genome shotgun (WGS) entry which is preliminary data.</text>
</comment>
<accession>A0ABC8RU17</accession>
<sequence length="107" mass="12224">MAILVPARLAQPPRPLVTISSPGLRPPRWSDDDISDCWAPIMKIDGCVTEMYEFLYKNQFSSVGPQCSQAIGKIDDSCWPRMFPFHPKFQSMIKEHSAKFVWPEVPE</sequence>
<organism evidence="3 4">
    <name type="scientific">Ilex paraguariensis</name>
    <name type="common">yerba mate</name>
    <dbReference type="NCBI Taxonomy" id="185542"/>
    <lineage>
        <taxon>Eukaryota</taxon>
        <taxon>Viridiplantae</taxon>
        <taxon>Streptophyta</taxon>
        <taxon>Embryophyta</taxon>
        <taxon>Tracheophyta</taxon>
        <taxon>Spermatophyta</taxon>
        <taxon>Magnoliopsida</taxon>
        <taxon>eudicotyledons</taxon>
        <taxon>Gunneridae</taxon>
        <taxon>Pentapetalae</taxon>
        <taxon>asterids</taxon>
        <taxon>campanulids</taxon>
        <taxon>Aquifoliales</taxon>
        <taxon>Aquifoliaceae</taxon>
        <taxon>Ilex</taxon>
    </lineage>
</organism>
<dbReference type="Proteomes" id="UP001642360">
    <property type="component" value="Unassembled WGS sequence"/>
</dbReference>
<evidence type="ECO:0000313" key="4">
    <source>
        <dbReference type="Proteomes" id="UP001642360"/>
    </source>
</evidence>
<keyword evidence="1" id="KW-0732">Signal</keyword>
<protein>
    <recommendedName>
        <fullName evidence="2">Prolamin-like domain-containing protein</fullName>
    </recommendedName>
</protein>
<evidence type="ECO:0000259" key="2">
    <source>
        <dbReference type="Pfam" id="PF05617"/>
    </source>
</evidence>
<dbReference type="AlphaFoldDB" id="A0ABC8RU17"/>